<evidence type="ECO:0000313" key="1">
    <source>
        <dbReference type="EMBL" id="MBP2400724.1"/>
    </source>
</evidence>
<dbReference type="RefSeq" id="WP_209513314.1">
    <property type="nucleotide sequence ID" value="NZ_JAGIOH010000001.1"/>
</dbReference>
<gene>
    <name evidence="1" type="ORF">JO379_000193</name>
</gene>
<dbReference type="EMBL" id="JAGIOH010000001">
    <property type="protein sequence ID" value="MBP2400724.1"/>
    <property type="molecule type" value="Genomic_DNA"/>
</dbReference>
<dbReference type="GeneID" id="91567089"/>
<dbReference type="Proteomes" id="UP001519291">
    <property type="component" value="Unassembled WGS sequence"/>
</dbReference>
<sequence>MDIRSAQKLAWENKTEKGFNTTNTPLEFGLLTAEVSEAFTAWRKGLPDFGEELADAFLYLTALAEMNGVDLDHEVTQKIEKNAKRTYQRNAHGAHIRVSDG</sequence>
<evidence type="ECO:0000313" key="2">
    <source>
        <dbReference type="Proteomes" id="UP001519291"/>
    </source>
</evidence>
<comment type="caution">
    <text evidence="1">The sequence shown here is derived from an EMBL/GenBank/DDBJ whole genome shotgun (WGS) entry which is preliminary data.</text>
</comment>
<name>A0ABS4XW33_9ACTN</name>
<dbReference type="GO" id="GO:0016787">
    <property type="term" value="F:hydrolase activity"/>
    <property type="evidence" value="ECO:0007669"/>
    <property type="project" value="UniProtKB-KW"/>
</dbReference>
<organism evidence="1 2">
    <name type="scientific">Streptomyces syringium</name>
    <dbReference type="NCBI Taxonomy" id="76729"/>
    <lineage>
        <taxon>Bacteria</taxon>
        <taxon>Bacillati</taxon>
        <taxon>Actinomycetota</taxon>
        <taxon>Actinomycetes</taxon>
        <taxon>Kitasatosporales</taxon>
        <taxon>Streptomycetaceae</taxon>
        <taxon>Streptomyces</taxon>
    </lineage>
</organism>
<keyword evidence="1" id="KW-0378">Hydrolase</keyword>
<reference evidence="1 2" key="1">
    <citation type="submission" date="2021-03" db="EMBL/GenBank/DDBJ databases">
        <title>Sequencing the genomes of 1000 actinobacteria strains.</title>
        <authorList>
            <person name="Klenk H.-P."/>
        </authorList>
    </citation>
    <scope>NUCLEOTIDE SEQUENCE [LARGE SCALE GENOMIC DNA]</scope>
    <source>
        <strain evidence="1 2">DSM 41480</strain>
    </source>
</reference>
<keyword evidence="2" id="KW-1185">Reference proteome</keyword>
<dbReference type="SUPFAM" id="SSF101386">
    <property type="entry name" value="all-alpha NTP pyrophosphatases"/>
    <property type="match status" value="1"/>
</dbReference>
<protein>
    <submittedName>
        <fullName evidence="1">NTP pyrophosphatase (Non-canonical NTP hydrolase)</fullName>
    </submittedName>
</protein>
<proteinExistence type="predicted"/>
<dbReference type="Gene3D" id="1.10.287.1080">
    <property type="entry name" value="MazG-like"/>
    <property type="match status" value="1"/>
</dbReference>
<accession>A0ABS4XW33</accession>